<reference evidence="2" key="1">
    <citation type="submission" date="2017-01" db="EMBL/GenBank/DDBJ databases">
        <authorList>
            <person name="Varghese N."/>
            <person name="Submissions S."/>
        </authorList>
    </citation>
    <scope>NUCLEOTIDE SEQUENCE [LARGE SCALE GENOMIC DNA]</scope>
    <source>
        <strain evidence="2">DSM 45196</strain>
    </source>
</reference>
<dbReference type="Proteomes" id="UP000186795">
    <property type="component" value="Unassembled WGS sequence"/>
</dbReference>
<accession>A0A1N7JK10</accession>
<evidence type="ECO:0000313" key="1">
    <source>
        <dbReference type="EMBL" id="SIS49584.1"/>
    </source>
</evidence>
<keyword evidence="2" id="KW-1185">Reference proteome</keyword>
<gene>
    <name evidence="1" type="ORF">SAMN05421790_102170</name>
</gene>
<sequence length="109" mass="12040">MLIVYLFFQKIFTGGIGGEKGGSVVWDRNKRCPLREEGERVLYAGRSIRGVIIEDHCSNCGAPAVFSEEYVACCCLVCNEWLEGNCGNPDCDICLRRLATPFPPDVFSG</sequence>
<evidence type="ECO:0000313" key="2">
    <source>
        <dbReference type="Proteomes" id="UP000186795"/>
    </source>
</evidence>
<dbReference type="EMBL" id="FTOD01000002">
    <property type="protein sequence ID" value="SIS49584.1"/>
    <property type="molecule type" value="Genomic_DNA"/>
</dbReference>
<dbReference type="AlphaFoldDB" id="A0A1N7JK10"/>
<organism evidence="1 2">
    <name type="scientific">Kroppenstedtia eburnea</name>
    <dbReference type="NCBI Taxonomy" id="714067"/>
    <lineage>
        <taxon>Bacteria</taxon>
        <taxon>Bacillati</taxon>
        <taxon>Bacillota</taxon>
        <taxon>Bacilli</taxon>
        <taxon>Bacillales</taxon>
        <taxon>Thermoactinomycetaceae</taxon>
        <taxon>Kroppenstedtia</taxon>
    </lineage>
</organism>
<name>A0A1N7JK10_9BACL</name>
<protein>
    <submittedName>
        <fullName evidence="1">Uncharacterized protein</fullName>
    </submittedName>
</protein>
<proteinExistence type="predicted"/>